<keyword evidence="1" id="KW-0732">Signal</keyword>
<dbReference type="PANTHER" id="PTHR35038:SF8">
    <property type="entry name" value="C-TYPE POLYHEME CYTOCHROME OMCC"/>
    <property type="match status" value="1"/>
</dbReference>
<evidence type="ECO:0000256" key="1">
    <source>
        <dbReference type="ARBA" id="ARBA00022729"/>
    </source>
</evidence>
<name>A0A517W916_9PLAN</name>
<dbReference type="Proteomes" id="UP000320722">
    <property type="component" value="Chromosome"/>
</dbReference>
<sequence>METQRSTSARLICLNDTWFKVVRLFRTGWAPVGVLTMLMLFPGCSDSGQPGKQASRREPQSQTQGQPSASSPAESWQRFITANFAGDQACAECHRKEYDAHQRSGHSHTAIQMAESPLAKRLAEIGSYQDSRRDQRWSFKLDQGNFLVKDENHPTMPALAVTWLLGSGTHAQTAIAVEPRRRQGVELRWSWLASQNGPGLTPDHEQYDQFNRNSIECFGRPMNATDVLACLGCHMTVGPPPGAPLRTEFFVPNVGCERCHGPRQKHVKLAQQGRGNEIKPLINYRNAEEYIAACAECHRDASDLTGREQPHELVRFQPYGLKKSACYLKSDGKLSCANCHDPHDATSHDRALYRKQCQSCHQAAESSICPIQPQGDCIECHMPAVEWTAGIKFHDHWIRKPENRSRVQ</sequence>
<dbReference type="InterPro" id="IPR051829">
    <property type="entry name" value="Multiheme_Cytochr_ET"/>
</dbReference>
<feature type="compositionally biased region" description="Polar residues" evidence="2">
    <location>
        <begin position="60"/>
        <end position="73"/>
    </location>
</feature>
<proteinExistence type="predicted"/>
<evidence type="ECO:0000256" key="2">
    <source>
        <dbReference type="SAM" id="MobiDB-lite"/>
    </source>
</evidence>
<dbReference type="InterPro" id="IPR023155">
    <property type="entry name" value="Cyt_c-552/4"/>
</dbReference>
<dbReference type="AlphaFoldDB" id="A0A517W916"/>
<gene>
    <name evidence="4" type="ORF">V6x_14260</name>
</gene>
<dbReference type="SUPFAM" id="SSF48695">
    <property type="entry name" value="Multiheme cytochromes"/>
    <property type="match status" value="1"/>
</dbReference>
<feature type="domain" description="Cytochrome c-552/4" evidence="3">
    <location>
        <begin position="225"/>
        <end position="261"/>
    </location>
</feature>
<reference evidence="4 5" key="1">
    <citation type="submission" date="2019-02" db="EMBL/GenBank/DDBJ databases">
        <title>Deep-cultivation of Planctomycetes and their phenomic and genomic characterization uncovers novel biology.</title>
        <authorList>
            <person name="Wiegand S."/>
            <person name="Jogler M."/>
            <person name="Boedeker C."/>
            <person name="Pinto D."/>
            <person name="Vollmers J."/>
            <person name="Rivas-Marin E."/>
            <person name="Kohn T."/>
            <person name="Peeters S.H."/>
            <person name="Heuer A."/>
            <person name="Rast P."/>
            <person name="Oberbeckmann S."/>
            <person name="Bunk B."/>
            <person name="Jeske O."/>
            <person name="Meyerdierks A."/>
            <person name="Storesund J.E."/>
            <person name="Kallscheuer N."/>
            <person name="Luecker S."/>
            <person name="Lage O.M."/>
            <person name="Pohl T."/>
            <person name="Merkel B.J."/>
            <person name="Hornburger P."/>
            <person name="Mueller R.-W."/>
            <person name="Bruemmer F."/>
            <person name="Labrenz M."/>
            <person name="Spormann A.M."/>
            <person name="Op den Camp H."/>
            <person name="Overmann J."/>
            <person name="Amann R."/>
            <person name="Jetten M.S.M."/>
            <person name="Mascher T."/>
            <person name="Medema M.H."/>
            <person name="Devos D.P."/>
            <person name="Kaster A.-K."/>
            <person name="Ovreas L."/>
            <person name="Rohde M."/>
            <person name="Galperin M.Y."/>
            <person name="Jogler C."/>
        </authorList>
    </citation>
    <scope>NUCLEOTIDE SEQUENCE [LARGE SCALE GENOMIC DNA]</scope>
    <source>
        <strain evidence="4 5">V6</strain>
    </source>
</reference>
<evidence type="ECO:0000313" key="4">
    <source>
        <dbReference type="EMBL" id="QDU01743.1"/>
    </source>
</evidence>
<dbReference type="PANTHER" id="PTHR35038">
    <property type="entry name" value="DISSIMILATORY SULFITE REDUCTASE SIRA"/>
    <property type="match status" value="1"/>
</dbReference>
<dbReference type="Pfam" id="PF13435">
    <property type="entry name" value="Cytochrome_C554"/>
    <property type="match status" value="1"/>
</dbReference>
<dbReference type="EMBL" id="CP036347">
    <property type="protein sequence ID" value="QDU01743.1"/>
    <property type="molecule type" value="Genomic_DNA"/>
</dbReference>
<feature type="region of interest" description="Disordered" evidence="2">
    <location>
        <begin position="47"/>
        <end position="73"/>
    </location>
</feature>
<organism evidence="4 5">
    <name type="scientific">Gimesia chilikensis</name>
    <dbReference type="NCBI Taxonomy" id="2605989"/>
    <lineage>
        <taxon>Bacteria</taxon>
        <taxon>Pseudomonadati</taxon>
        <taxon>Planctomycetota</taxon>
        <taxon>Planctomycetia</taxon>
        <taxon>Planctomycetales</taxon>
        <taxon>Planctomycetaceae</taxon>
        <taxon>Gimesia</taxon>
    </lineage>
</organism>
<protein>
    <submittedName>
        <fullName evidence="4">Doubled CXXCH motif (Paired_CXXCH_1)</fullName>
    </submittedName>
</protein>
<dbReference type="Gene3D" id="1.10.1130.10">
    <property type="entry name" value="Flavocytochrome C3, Chain A"/>
    <property type="match status" value="1"/>
</dbReference>
<evidence type="ECO:0000259" key="3">
    <source>
        <dbReference type="Pfam" id="PF13435"/>
    </source>
</evidence>
<dbReference type="CDD" id="cd08168">
    <property type="entry name" value="Cytochrom_C3"/>
    <property type="match status" value="1"/>
</dbReference>
<dbReference type="InterPro" id="IPR036280">
    <property type="entry name" value="Multihaem_cyt_sf"/>
</dbReference>
<accession>A0A517W916</accession>
<evidence type="ECO:0000313" key="5">
    <source>
        <dbReference type="Proteomes" id="UP000320722"/>
    </source>
</evidence>